<sequence length="196" mass="22159">MKTKRSYTMGARAQAVEQTRRRILDALFELAGERTFPDISLDDVAREAGVSVQTVLRQFGSRAGLFEANIEDAVSRVTEERATPVGDIDAALHVIVDHYERRGKTALLMLAQEKSDHLVSRITERGRQMHRGWVEEVFAPYADASSPTIDLLVVATDVYTWKLLRHDRGLSRSHTEQRMKTLVRAVLDEATKDTRP</sequence>
<evidence type="ECO:0000313" key="7">
    <source>
        <dbReference type="Proteomes" id="UP001501821"/>
    </source>
</evidence>
<evidence type="ECO:0000259" key="5">
    <source>
        <dbReference type="PROSITE" id="PS50977"/>
    </source>
</evidence>
<dbReference type="PROSITE" id="PS50977">
    <property type="entry name" value="HTH_TETR_2"/>
    <property type="match status" value="1"/>
</dbReference>
<dbReference type="InterPro" id="IPR050109">
    <property type="entry name" value="HTH-type_TetR-like_transc_reg"/>
</dbReference>
<organism evidence="6 7">
    <name type="scientific">Nocardioides panacisoli</name>
    <dbReference type="NCBI Taxonomy" id="627624"/>
    <lineage>
        <taxon>Bacteria</taxon>
        <taxon>Bacillati</taxon>
        <taxon>Actinomycetota</taxon>
        <taxon>Actinomycetes</taxon>
        <taxon>Propionibacteriales</taxon>
        <taxon>Nocardioidaceae</taxon>
        <taxon>Nocardioides</taxon>
    </lineage>
</organism>
<dbReference type="InterPro" id="IPR001647">
    <property type="entry name" value="HTH_TetR"/>
</dbReference>
<evidence type="ECO:0000256" key="4">
    <source>
        <dbReference type="PROSITE-ProRule" id="PRU00335"/>
    </source>
</evidence>
<comment type="caution">
    <text evidence="6">The sequence shown here is derived from an EMBL/GenBank/DDBJ whole genome shotgun (WGS) entry which is preliminary data.</text>
</comment>
<dbReference type="RefSeq" id="WP_344776639.1">
    <property type="nucleotide sequence ID" value="NZ_BAABAH010000011.1"/>
</dbReference>
<dbReference type="PANTHER" id="PTHR30055">
    <property type="entry name" value="HTH-TYPE TRANSCRIPTIONAL REGULATOR RUTR"/>
    <property type="match status" value="1"/>
</dbReference>
<evidence type="ECO:0000256" key="3">
    <source>
        <dbReference type="ARBA" id="ARBA00023163"/>
    </source>
</evidence>
<feature type="domain" description="HTH tetR-type" evidence="5">
    <location>
        <begin position="17"/>
        <end position="77"/>
    </location>
</feature>
<dbReference type="Gene3D" id="1.10.357.10">
    <property type="entry name" value="Tetracycline Repressor, domain 2"/>
    <property type="match status" value="1"/>
</dbReference>
<dbReference type="Proteomes" id="UP001501821">
    <property type="component" value="Unassembled WGS sequence"/>
</dbReference>
<dbReference type="Pfam" id="PF00440">
    <property type="entry name" value="TetR_N"/>
    <property type="match status" value="1"/>
</dbReference>
<name>A0ABP7ISD5_9ACTN</name>
<dbReference type="EMBL" id="BAABAH010000011">
    <property type="protein sequence ID" value="GAA3825793.1"/>
    <property type="molecule type" value="Genomic_DNA"/>
</dbReference>
<accession>A0ABP7ISD5</accession>
<keyword evidence="3" id="KW-0804">Transcription</keyword>
<dbReference type="PANTHER" id="PTHR30055:SF234">
    <property type="entry name" value="HTH-TYPE TRANSCRIPTIONAL REGULATOR BETI"/>
    <property type="match status" value="1"/>
</dbReference>
<reference evidence="7" key="1">
    <citation type="journal article" date="2019" name="Int. J. Syst. Evol. Microbiol.">
        <title>The Global Catalogue of Microorganisms (GCM) 10K type strain sequencing project: providing services to taxonomists for standard genome sequencing and annotation.</title>
        <authorList>
            <consortium name="The Broad Institute Genomics Platform"/>
            <consortium name="The Broad Institute Genome Sequencing Center for Infectious Disease"/>
            <person name="Wu L."/>
            <person name="Ma J."/>
        </authorList>
    </citation>
    <scope>NUCLEOTIDE SEQUENCE [LARGE SCALE GENOMIC DNA]</scope>
    <source>
        <strain evidence="7">JCM 16953</strain>
    </source>
</reference>
<protein>
    <recommendedName>
        <fullName evidence="5">HTH tetR-type domain-containing protein</fullName>
    </recommendedName>
</protein>
<evidence type="ECO:0000256" key="2">
    <source>
        <dbReference type="ARBA" id="ARBA00023125"/>
    </source>
</evidence>
<dbReference type="InterPro" id="IPR009057">
    <property type="entry name" value="Homeodomain-like_sf"/>
</dbReference>
<feature type="DNA-binding region" description="H-T-H motif" evidence="4">
    <location>
        <begin position="40"/>
        <end position="59"/>
    </location>
</feature>
<evidence type="ECO:0000313" key="6">
    <source>
        <dbReference type="EMBL" id="GAA3825793.1"/>
    </source>
</evidence>
<keyword evidence="1" id="KW-0805">Transcription regulation</keyword>
<keyword evidence="7" id="KW-1185">Reference proteome</keyword>
<keyword evidence="2 4" id="KW-0238">DNA-binding</keyword>
<dbReference type="SUPFAM" id="SSF46689">
    <property type="entry name" value="Homeodomain-like"/>
    <property type="match status" value="1"/>
</dbReference>
<evidence type="ECO:0000256" key="1">
    <source>
        <dbReference type="ARBA" id="ARBA00023015"/>
    </source>
</evidence>
<proteinExistence type="predicted"/>
<gene>
    <name evidence="6" type="ORF">GCM10022242_28870</name>
</gene>